<feature type="region of interest" description="Disordered" evidence="10">
    <location>
        <begin position="221"/>
        <end position="353"/>
    </location>
</feature>
<dbReference type="InterPro" id="IPR036236">
    <property type="entry name" value="Znf_C2H2_sf"/>
</dbReference>
<dbReference type="Proteomes" id="UP000327013">
    <property type="component" value="Unassembled WGS sequence"/>
</dbReference>
<dbReference type="OrthoDB" id="3437960at2759"/>
<organism evidence="12 13">
    <name type="scientific">Carpinus fangiana</name>
    <dbReference type="NCBI Taxonomy" id="176857"/>
    <lineage>
        <taxon>Eukaryota</taxon>
        <taxon>Viridiplantae</taxon>
        <taxon>Streptophyta</taxon>
        <taxon>Embryophyta</taxon>
        <taxon>Tracheophyta</taxon>
        <taxon>Spermatophyta</taxon>
        <taxon>Magnoliopsida</taxon>
        <taxon>eudicotyledons</taxon>
        <taxon>Gunneridae</taxon>
        <taxon>Pentapetalae</taxon>
        <taxon>rosids</taxon>
        <taxon>fabids</taxon>
        <taxon>Fagales</taxon>
        <taxon>Betulaceae</taxon>
        <taxon>Carpinus</taxon>
    </lineage>
</organism>
<dbReference type="FunFam" id="3.30.160.60:FF:000181">
    <property type="entry name" value="C2H2 type zinc finger protein"/>
    <property type="match status" value="1"/>
</dbReference>
<evidence type="ECO:0000256" key="2">
    <source>
        <dbReference type="ARBA" id="ARBA00022723"/>
    </source>
</evidence>
<dbReference type="FunFam" id="3.30.160.60:FF:000146">
    <property type="entry name" value="C2H2 type zinc finger protein"/>
    <property type="match status" value="1"/>
</dbReference>
<feature type="compositionally biased region" description="Low complexity" evidence="10">
    <location>
        <begin position="94"/>
        <end position="108"/>
    </location>
</feature>
<keyword evidence="4 9" id="KW-0863">Zinc-finger</keyword>
<feature type="region of interest" description="Disordered" evidence="10">
    <location>
        <begin position="530"/>
        <end position="609"/>
    </location>
</feature>
<dbReference type="Pfam" id="PF00096">
    <property type="entry name" value="zf-C2H2"/>
    <property type="match status" value="2"/>
</dbReference>
<protein>
    <recommendedName>
        <fullName evidence="11">C2H2-type domain-containing protein</fullName>
    </recommendedName>
</protein>
<dbReference type="Gene3D" id="3.30.160.60">
    <property type="entry name" value="Classic Zinc Finger"/>
    <property type="match status" value="3"/>
</dbReference>
<dbReference type="InterPro" id="IPR013087">
    <property type="entry name" value="Znf_C2H2_type"/>
</dbReference>
<proteinExistence type="predicted"/>
<dbReference type="InterPro" id="IPR051059">
    <property type="entry name" value="VerF-like"/>
</dbReference>
<keyword evidence="13" id="KW-1185">Reference proteome</keyword>
<dbReference type="GO" id="GO:0071248">
    <property type="term" value="P:cellular response to metal ion"/>
    <property type="evidence" value="ECO:0007669"/>
    <property type="project" value="UniProtKB-ARBA"/>
</dbReference>
<feature type="compositionally biased region" description="Polar residues" evidence="10">
    <location>
        <begin position="253"/>
        <end position="264"/>
    </location>
</feature>
<comment type="subcellular location">
    <subcellularLocation>
        <location evidence="1">Nucleus</location>
    </subcellularLocation>
</comment>
<evidence type="ECO:0000256" key="10">
    <source>
        <dbReference type="SAM" id="MobiDB-lite"/>
    </source>
</evidence>
<evidence type="ECO:0000256" key="9">
    <source>
        <dbReference type="PROSITE-ProRule" id="PRU00042"/>
    </source>
</evidence>
<keyword evidence="2" id="KW-0479">Metal-binding</keyword>
<comment type="caution">
    <text evidence="12">The sequence shown here is derived from an EMBL/GenBank/DDBJ whole genome shotgun (WGS) entry which is preliminary data.</text>
</comment>
<feature type="region of interest" description="Disordered" evidence="10">
    <location>
        <begin position="172"/>
        <end position="209"/>
    </location>
</feature>
<dbReference type="PROSITE" id="PS00028">
    <property type="entry name" value="ZINC_FINGER_C2H2_1"/>
    <property type="match status" value="2"/>
</dbReference>
<dbReference type="SMART" id="SM00355">
    <property type="entry name" value="ZnF_C2H2"/>
    <property type="match status" value="2"/>
</dbReference>
<evidence type="ECO:0000256" key="1">
    <source>
        <dbReference type="ARBA" id="ARBA00004123"/>
    </source>
</evidence>
<feature type="domain" description="C2H2-type" evidence="11">
    <location>
        <begin position="360"/>
        <end position="387"/>
    </location>
</feature>
<accession>A0A5N6L299</accession>
<keyword evidence="7" id="KW-0804">Transcription</keyword>
<evidence type="ECO:0000256" key="6">
    <source>
        <dbReference type="ARBA" id="ARBA00023015"/>
    </source>
</evidence>
<dbReference type="GO" id="GO:0000978">
    <property type="term" value="F:RNA polymerase II cis-regulatory region sequence-specific DNA binding"/>
    <property type="evidence" value="ECO:0007669"/>
    <property type="project" value="InterPro"/>
</dbReference>
<reference evidence="12 13" key="1">
    <citation type="submission" date="2019-06" db="EMBL/GenBank/DDBJ databases">
        <title>A chromosomal-level reference genome of Carpinus fangiana (Coryloideae, Betulaceae).</title>
        <authorList>
            <person name="Yang X."/>
            <person name="Wang Z."/>
            <person name="Zhang L."/>
            <person name="Hao G."/>
            <person name="Liu J."/>
            <person name="Yang Y."/>
        </authorList>
    </citation>
    <scope>NUCLEOTIDE SEQUENCE [LARGE SCALE GENOMIC DNA]</scope>
    <source>
        <strain evidence="12">Cfa_2016G</strain>
        <tissue evidence="12">Leaf</tissue>
    </source>
</reference>
<feature type="compositionally biased region" description="Polar residues" evidence="10">
    <location>
        <begin position="317"/>
        <end position="348"/>
    </location>
</feature>
<evidence type="ECO:0000256" key="8">
    <source>
        <dbReference type="ARBA" id="ARBA00023242"/>
    </source>
</evidence>
<dbReference type="AlphaFoldDB" id="A0A5N6L299"/>
<sequence>MHQQTTQPPHMFNGDMRSASQQSTPGLQQDGFGQPMHSRNQSLDPSSAAFMGRSNGDWSGMQFTTPHRHTPSDQYSDVSSSAMPSPYLASDNFDPSQSSNSPLLNSQDPTLFPGGLGLERFSLNEPHQQQHISPGHSPHISPSVSPQPQHQMPLFSPSESLGYAGLDGQYGNGPGPDIDHSPDAFPIVGGQQQPRDSANFGGTMSPPEINIEPALEIPSINEPQAHSDHSGDALSPPVRSPTRVGRQRAISESYITPTSSQGTSPMRPRSPSLGLRPGASPQSISRSPSPSGGIQKPRRLSTPESRHWAIGLAERGQQATPDSSGAVSQNQSPYAANPNISTASTGTDSNRRVQKHPATFQCHLCPKRFTRAYNLRSHLRTHTDERPFVCTVCGKAFARQHDRKRHEGLHSGEKKFVCKGLLQSAINSGQTGQGQTWGCGRRFARADALGRHFRSEAGRACIKPLLEEEARERRAAMMEQANQDMMNNGGTMQMPPAQDIGLDSSTFTGMALPAALLQQYPALADIQWNAIPGPGQEDDYGGDASGRSSFDASSGGEFDYSFEDEGESGYVSGPGAMDGGSQYNSNRLNANYNGMGSTNNNGWSSDFGG</sequence>
<feature type="compositionally biased region" description="Low complexity" evidence="10">
    <location>
        <begin position="280"/>
        <end position="295"/>
    </location>
</feature>
<keyword evidence="6" id="KW-0805">Transcription regulation</keyword>
<evidence type="ECO:0000313" key="12">
    <source>
        <dbReference type="EMBL" id="KAB8606208.1"/>
    </source>
</evidence>
<keyword evidence="5" id="KW-0862">Zinc</keyword>
<dbReference type="GO" id="GO:0000981">
    <property type="term" value="F:DNA-binding transcription factor activity, RNA polymerase II-specific"/>
    <property type="evidence" value="ECO:0007669"/>
    <property type="project" value="InterPro"/>
</dbReference>
<dbReference type="GO" id="GO:0000785">
    <property type="term" value="C:chromatin"/>
    <property type="evidence" value="ECO:0007669"/>
    <property type="project" value="TreeGrafter"/>
</dbReference>
<gene>
    <name evidence="12" type="ORF">FH972_025839</name>
</gene>
<evidence type="ECO:0000259" key="11">
    <source>
        <dbReference type="PROSITE" id="PS50157"/>
    </source>
</evidence>
<feature type="compositionally biased region" description="Polar residues" evidence="10">
    <location>
        <begin position="72"/>
        <end position="83"/>
    </location>
</feature>
<dbReference type="GO" id="GO:0008270">
    <property type="term" value="F:zinc ion binding"/>
    <property type="evidence" value="ECO:0007669"/>
    <property type="project" value="UniProtKB-KW"/>
</dbReference>
<evidence type="ECO:0000256" key="4">
    <source>
        <dbReference type="ARBA" id="ARBA00022771"/>
    </source>
</evidence>
<dbReference type="GO" id="GO:0005634">
    <property type="term" value="C:nucleus"/>
    <property type="evidence" value="ECO:0007669"/>
    <property type="project" value="UniProtKB-SubCell"/>
</dbReference>
<feature type="compositionally biased region" description="Polar residues" evidence="10">
    <location>
        <begin position="190"/>
        <end position="202"/>
    </location>
</feature>
<evidence type="ECO:0000256" key="3">
    <source>
        <dbReference type="ARBA" id="ARBA00022737"/>
    </source>
</evidence>
<dbReference type="PANTHER" id="PTHR40626:SF13">
    <property type="entry name" value="RESPIRATION FACTOR 2-RELATED"/>
    <property type="match status" value="1"/>
</dbReference>
<feature type="compositionally biased region" description="Low complexity" evidence="10">
    <location>
        <begin position="130"/>
        <end position="151"/>
    </location>
</feature>
<dbReference type="SUPFAM" id="SSF57667">
    <property type="entry name" value="beta-beta-alpha zinc fingers"/>
    <property type="match status" value="1"/>
</dbReference>
<dbReference type="EMBL" id="VIBQ01000072">
    <property type="protein sequence ID" value="KAB8606208.1"/>
    <property type="molecule type" value="Genomic_DNA"/>
</dbReference>
<dbReference type="PANTHER" id="PTHR40626">
    <property type="entry name" value="MIP31509P"/>
    <property type="match status" value="1"/>
</dbReference>
<keyword evidence="3" id="KW-0677">Repeat</keyword>
<keyword evidence="8" id="KW-0539">Nucleus</keyword>
<feature type="region of interest" description="Disordered" evidence="10">
    <location>
        <begin position="1"/>
        <end position="151"/>
    </location>
</feature>
<dbReference type="PROSITE" id="PS50157">
    <property type="entry name" value="ZINC_FINGER_C2H2_2"/>
    <property type="match status" value="2"/>
</dbReference>
<feature type="compositionally biased region" description="Polar residues" evidence="10">
    <location>
        <begin position="18"/>
        <end position="27"/>
    </location>
</feature>
<feature type="domain" description="C2H2-type" evidence="11">
    <location>
        <begin position="388"/>
        <end position="415"/>
    </location>
</feature>
<evidence type="ECO:0000313" key="13">
    <source>
        <dbReference type="Proteomes" id="UP000327013"/>
    </source>
</evidence>
<name>A0A5N6L299_9ROSI</name>
<evidence type="ECO:0000256" key="5">
    <source>
        <dbReference type="ARBA" id="ARBA00022833"/>
    </source>
</evidence>
<feature type="compositionally biased region" description="Polar residues" evidence="10">
    <location>
        <begin position="581"/>
        <end position="609"/>
    </location>
</feature>
<evidence type="ECO:0000256" key="7">
    <source>
        <dbReference type="ARBA" id="ARBA00023163"/>
    </source>
</evidence>